<feature type="region of interest" description="Disordered" evidence="13">
    <location>
        <begin position="372"/>
        <end position="406"/>
    </location>
</feature>
<dbReference type="SUPFAM" id="SSF49879">
    <property type="entry name" value="SMAD/FHA domain"/>
    <property type="match status" value="1"/>
</dbReference>
<dbReference type="InterPro" id="IPR008984">
    <property type="entry name" value="SMAD_FHA_dom_sf"/>
</dbReference>
<feature type="compositionally biased region" description="Polar residues" evidence="13">
    <location>
        <begin position="617"/>
        <end position="628"/>
    </location>
</feature>
<evidence type="ECO:0000313" key="15">
    <source>
        <dbReference type="Ensembl" id="ENSCCRP00000139967.1"/>
    </source>
</evidence>
<dbReference type="Proteomes" id="UP001108240">
    <property type="component" value="Unplaced"/>
</dbReference>
<evidence type="ECO:0000256" key="13">
    <source>
        <dbReference type="SAM" id="MobiDB-lite"/>
    </source>
</evidence>
<dbReference type="SMART" id="SM01348">
    <property type="entry name" value="Nbs1_C"/>
    <property type="match status" value="1"/>
</dbReference>
<sequence>MWKLQPTESGGNESIVLFAGQEYVVGRKNCEILLSNDQSISRVHANLTVTQQAVSLKDSSKYGTFINGEKLETGSTKILQTGDKITFGVFQSKFSLEKECVVVCSSCVDNEGKASLSQDLCSVGGRLVNSWTLDCTHLVMPTAKVTIKTICALLCCRPIVKPEFFSAFSKAVQQNLPLPKPEKFRPQTDEPSLAKEDVDLSARPERKSLFKGKTFLFLNSKQMKRLSQAVSCGGGVSQLLDQGSLPISLLESSSTCVVDITSGNSQAVIPPASKKWVDSVAQILHRNGLRFITESEIGLAAIHINNQTYCNPFFSMQSESVKVKPVIAAATPSQNTAVDETALAPPSQNITTYVVNTELSQDQSRMVTSGISAVGETPEKTQPTQKGPTLSATNKPSSLGPKPCATGIVNETVMSSEKFSVVEPEQRMKKSSASSGRRRVEPESSVKLTAPHNASTTLKRSPQKQTALTNFFQPTDKKRPREDNSVQSVAKFFRKDGEDKEDEIQQSSYASRSHKTSHTFSASLVQACGSSQNSGSMKRKQPEQDAPSAPKEPAAAADLEMSLEELESIMSDEMDEPLQAAANKKQRLDSGTNSRINNPQLPNWQEGIESKSRKSTKNQQSSANNFQNLKLDRTGPAATNQGSDRQSKRSSKQTPDLDAHSSAKKGKRPELEEVKEEEVSFVVNSRTQNGISQHCEPVVKKEMQALTSKSGSENDPELPRRLLQIHFKSLTVSTSSRSRPSPLQTHDPNDKNVKRFRKRNVPGFNGLPNIIGGSELVAYNRSKNSELEEWLRQAAEEEKQNEREKILGDDLFRYALYSTLGKYDINDFPTAFKSLFTVQVTLGCEDPLILLTSSCCLNTQ</sequence>
<organism evidence="15 16">
    <name type="scientific">Cyprinus carpio carpio</name>
    <dbReference type="NCBI Taxonomy" id="630221"/>
    <lineage>
        <taxon>Eukaryota</taxon>
        <taxon>Metazoa</taxon>
        <taxon>Chordata</taxon>
        <taxon>Craniata</taxon>
        <taxon>Vertebrata</taxon>
        <taxon>Euteleostomi</taxon>
        <taxon>Actinopterygii</taxon>
        <taxon>Neopterygii</taxon>
        <taxon>Teleostei</taxon>
        <taxon>Ostariophysi</taxon>
        <taxon>Cypriniformes</taxon>
        <taxon>Cyprinidae</taxon>
        <taxon>Cyprininae</taxon>
        <taxon>Cyprinus</taxon>
    </lineage>
</organism>
<feature type="compositionally biased region" description="Polar residues" evidence="13">
    <location>
        <begin position="518"/>
        <end position="536"/>
    </location>
</feature>
<dbReference type="InterPro" id="IPR013908">
    <property type="entry name" value="Nibrin_C"/>
</dbReference>
<dbReference type="GO" id="GO:0000724">
    <property type="term" value="P:double-strand break repair via homologous recombination"/>
    <property type="evidence" value="ECO:0007669"/>
    <property type="project" value="TreeGrafter"/>
</dbReference>
<evidence type="ECO:0000256" key="4">
    <source>
        <dbReference type="ARBA" id="ARBA00022454"/>
    </source>
</evidence>
<keyword evidence="7" id="KW-0234">DNA repair</keyword>
<dbReference type="Gene3D" id="3.40.50.10980">
    <property type="entry name" value="Nibrin, BRCT2 domain"/>
    <property type="match status" value="1"/>
</dbReference>
<feature type="coiled-coil region" evidence="12">
    <location>
        <begin position="780"/>
        <end position="807"/>
    </location>
</feature>
<dbReference type="GO" id="GO:0016605">
    <property type="term" value="C:PML body"/>
    <property type="evidence" value="ECO:0007669"/>
    <property type="project" value="UniProtKB-SubCell"/>
</dbReference>
<dbReference type="InterPro" id="IPR000253">
    <property type="entry name" value="FHA_dom"/>
</dbReference>
<keyword evidence="12" id="KW-0175">Coiled coil</keyword>
<dbReference type="Gene3D" id="3.40.50.10190">
    <property type="entry name" value="BRCT domain"/>
    <property type="match status" value="1"/>
</dbReference>
<comment type="similarity">
    <text evidence="11">Belongs to the Nibrin family.</text>
</comment>
<keyword evidence="9" id="KW-0469">Meiosis</keyword>
<evidence type="ECO:0000259" key="14">
    <source>
        <dbReference type="PROSITE" id="PS50006"/>
    </source>
</evidence>
<evidence type="ECO:0000256" key="8">
    <source>
        <dbReference type="ARBA" id="ARBA00023242"/>
    </source>
</evidence>
<feature type="region of interest" description="Disordered" evidence="13">
    <location>
        <begin position="730"/>
        <end position="756"/>
    </location>
</feature>
<dbReference type="InterPro" id="IPR036420">
    <property type="entry name" value="BRCT_dom_sf"/>
</dbReference>
<evidence type="ECO:0000313" key="16">
    <source>
        <dbReference type="Proteomes" id="UP001108240"/>
    </source>
</evidence>
<dbReference type="InterPro" id="IPR016592">
    <property type="entry name" value="Nibrin_met"/>
</dbReference>
<dbReference type="FunFam" id="2.60.200.20:FF:000017">
    <property type="entry name" value="Nibrin"/>
    <property type="match status" value="1"/>
</dbReference>
<feature type="compositionally biased region" description="Low complexity" evidence="13">
    <location>
        <begin position="546"/>
        <end position="560"/>
    </location>
</feature>
<feature type="region of interest" description="Disordered" evidence="13">
    <location>
        <begin position="419"/>
        <end position="676"/>
    </location>
</feature>
<reference evidence="15" key="1">
    <citation type="submission" date="2025-08" db="UniProtKB">
        <authorList>
            <consortium name="Ensembl"/>
        </authorList>
    </citation>
    <scope>IDENTIFICATION</scope>
</reference>
<comment type="subcellular location">
    <subcellularLocation>
        <location evidence="2">Chromosome</location>
        <location evidence="2">Telomere</location>
    </subcellularLocation>
    <subcellularLocation>
        <location evidence="1">Nucleus</location>
        <location evidence="1">PML body</location>
    </subcellularLocation>
</comment>
<dbReference type="GO" id="GO:0003684">
    <property type="term" value="F:damaged DNA binding"/>
    <property type="evidence" value="ECO:0007669"/>
    <property type="project" value="TreeGrafter"/>
</dbReference>
<keyword evidence="16" id="KW-1185">Reference proteome</keyword>
<keyword evidence="8" id="KW-0539">Nucleus</keyword>
<dbReference type="FunFam" id="3.40.50.10980:FF:000001">
    <property type="entry name" value="Nibrin"/>
    <property type="match status" value="1"/>
</dbReference>
<dbReference type="SMART" id="SM00240">
    <property type="entry name" value="FHA"/>
    <property type="match status" value="1"/>
</dbReference>
<evidence type="ECO:0000256" key="2">
    <source>
        <dbReference type="ARBA" id="ARBA00004574"/>
    </source>
</evidence>
<dbReference type="GO" id="GO:0000723">
    <property type="term" value="P:telomere maintenance"/>
    <property type="evidence" value="ECO:0007669"/>
    <property type="project" value="InterPro"/>
</dbReference>
<evidence type="ECO:0000256" key="5">
    <source>
        <dbReference type="ARBA" id="ARBA00022763"/>
    </source>
</evidence>
<dbReference type="PANTHER" id="PTHR12162:SF0">
    <property type="entry name" value="NIBRIN"/>
    <property type="match status" value="1"/>
</dbReference>
<dbReference type="AlphaFoldDB" id="A0A9J8A4Z3"/>
<dbReference type="PIRSF" id="PIRSF011869">
    <property type="entry name" value="Nibrin_animal"/>
    <property type="match status" value="1"/>
</dbReference>
<feature type="compositionally biased region" description="Low complexity" evidence="13">
    <location>
        <begin position="730"/>
        <end position="743"/>
    </location>
</feature>
<evidence type="ECO:0000256" key="10">
    <source>
        <dbReference type="ARBA" id="ARBA00023306"/>
    </source>
</evidence>
<dbReference type="Pfam" id="PF08599">
    <property type="entry name" value="Nbs1_C"/>
    <property type="match status" value="1"/>
</dbReference>
<dbReference type="PROSITE" id="PS50006">
    <property type="entry name" value="FHA_DOMAIN"/>
    <property type="match status" value="1"/>
</dbReference>
<dbReference type="CDD" id="cd17741">
    <property type="entry name" value="BRCT_nibrin"/>
    <property type="match status" value="1"/>
</dbReference>
<evidence type="ECO:0000256" key="12">
    <source>
        <dbReference type="SAM" id="Coils"/>
    </source>
</evidence>
<accession>A0A9J8A4Z3</accession>
<dbReference type="Pfam" id="PF00498">
    <property type="entry name" value="FHA"/>
    <property type="match status" value="1"/>
</dbReference>
<dbReference type="GO" id="GO:0051321">
    <property type="term" value="P:meiotic cell cycle"/>
    <property type="evidence" value="ECO:0007669"/>
    <property type="project" value="UniProtKB-KW"/>
</dbReference>
<dbReference type="InterPro" id="IPR043014">
    <property type="entry name" value="Nibrin_BRCT2_sf"/>
</dbReference>
<evidence type="ECO:0000256" key="9">
    <source>
        <dbReference type="ARBA" id="ARBA00023254"/>
    </source>
</evidence>
<dbReference type="Ensembl" id="ENSCCRT00000150514.1">
    <property type="protein sequence ID" value="ENSCCRP00000139967.1"/>
    <property type="gene ID" value="ENSCCRG00000035857.2"/>
</dbReference>
<dbReference type="GO" id="GO:0007095">
    <property type="term" value="P:mitotic G2 DNA damage checkpoint signaling"/>
    <property type="evidence" value="ECO:0007669"/>
    <property type="project" value="InterPro"/>
</dbReference>
<dbReference type="PANTHER" id="PTHR12162">
    <property type="entry name" value="NIBRIN-RELATED"/>
    <property type="match status" value="1"/>
</dbReference>
<keyword evidence="4" id="KW-0158">Chromosome</keyword>
<evidence type="ECO:0000256" key="6">
    <source>
        <dbReference type="ARBA" id="ARBA00022895"/>
    </source>
</evidence>
<feature type="compositionally biased region" description="Polar residues" evidence="13">
    <location>
        <begin position="452"/>
        <end position="473"/>
    </location>
</feature>
<dbReference type="GeneTree" id="ENSGT00390000000521"/>
<evidence type="ECO:0000256" key="3">
    <source>
        <dbReference type="ARBA" id="ARBA00020013"/>
    </source>
</evidence>
<dbReference type="InterPro" id="IPR032429">
    <property type="entry name" value="Nibrin_BRCT2"/>
</dbReference>
<dbReference type="SUPFAM" id="SSF52113">
    <property type="entry name" value="BRCT domain"/>
    <property type="match status" value="1"/>
</dbReference>
<reference evidence="15" key="2">
    <citation type="submission" date="2025-09" db="UniProtKB">
        <authorList>
            <consortium name="Ensembl"/>
        </authorList>
    </citation>
    <scope>IDENTIFICATION</scope>
</reference>
<protein>
    <recommendedName>
        <fullName evidence="3">Nibrin</fullName>
    </recommendedName>
</protein>
<keyword evidence="6" id="KW-0779">Telomere</keyword>
<feature type="domain" description="FHA" evidence="14">
    <location>
        <begin position="23"/>
        <end position="71"/>
    </location>
</feature>
<dbReference type="Gene3D" id="2.60.200.20">
    <property type="match status" value="1"/>
</dbReference>
<feature type="compositionally biased region" description="Polar residues" evidence="13">
    <location>
        <begin position="380"/>
        <end position="397"/>
    </location>
</feature>
<feature type="compositionally biased region" description="Polar residues" evidence="13">
    <location>
        <begin position="589"/>
        <end position="603"/>
    </location>
</feature>
<name>A0A9J8A4Z3_CYPCA</name>
<evidence type="ECO:0000256" key="1">
    <source>
        <dbReference type="ARBA" id="ARBA00004322"/>
    </source>
</evidence>
<dbReference type="Pfam" id="PF16508">
    <property type="entry name" value="NIBRIN_BRCT_II"/>
    <property type="match status" value="1"/>
</dbReference>
<dbReference type="CDD" id="cd22667">
    <property type="entry name" value="FHA_NBN"/>
    <property type="match status" value="1"/>
</dbReference>
<keyword evidence="10" id="KW-0131">Cell cycle</keyword>
<proteinExistence type="inferred from homology"/>
<keyword evidence="5" id="KW-0227">DNA damage</keyword>
<evidence type="ECO:0000256" key="11">
    <source>
        <dbReference type="ARBA" id="ARBA00044757"/>
    </source>
</evidence>
<dbReference type="GO" id="GO:0030870">
    <property type="term" value="C:Mre11 complex"/>
    <property type="evidence" value="ECO:0007669"/>
    <property type="project" value="InterPro"/>
</dbReference>
<feature type="compositionally biased region" description="Basic and acidic residues" evidence="13">
    <location>
        <begin position="475"/>
        <end position="484"/>
    </location>
</feature>
<feature type="compositionally biased region" description="Acidic residues" evidence="13">
    <location>
        <begin position="561"/>
        <end position="576"/>
    </location>
</feature>
<dbReference type="GO" id="GO:0000781">
    <property type="term" value="C:chromosome, telomeric region"/>
    <property type="evidence" value="ECO:0007669"/>
    <property type="project" value="UniProtKB-SubCell"/>
</dbReference>
<dbReference type="InterPro" id="IPR040227">
    <property type="entry name" value="Nibrin-rel"/>
</dbReference>
<dbReference type="OMA" id="YLASCAM"/>
<evidence type="ECO:0000256" key="7">
    <source>
        <dbReference type="ARBA" id="ARBA00023204"/>
    </source>
</evidence>